<proteinExistence type="predicted"/>
<gene>
    <name evidence="1" type="ORF">Pbs1_28540</name>
</gene>
<evidence type="ECO:0000313" key="1">
    <source>
        <dbReference type="EMBL" id="BFP69511.1"/>
    </source>
</evidence>
<dbReference type="EMBL" id="AP035888">
    <property type="protein sequence ID" value="BFP69511.1"/>
    <property type="molecule type" value="Genomic_DNA"/>
</dbReference>
<sequence length="246" mass="29661">MEENQYLCNFSHTFLLENFSEIKKFKEIQNCFYYIDFEKKFDKAKEIEPDINIESFFGRENEFESNFDLIDDFIKPNINLISENELKRFIIEVKERSLFTKQQKEGFSLFVNDYLEKNREKIKLVDFLNDNIKKDIYSQIGIIKSKLKKYIANPYPNLRRKLEFNWNKTDIEALFYLLKKNKILNNPTSADIGNIIDSSFKYLKDREYEDIINSRKDITDFENEKGLTKAILRLKEAFTNEDFYNH</sequence>
<accession>A0AB33KYP4</accession>
<name>A0AB33KYP4_9FLAO</name>
<dbReference type="AlphaFoldDB" id="A0AB33KYP4"/>
<reference evidence="1" key="1">
    <citation type="submission" date="2024-08" db="EMBL/GenBank/DDBJ databases">
        <title>Whole genome sequence of Tenacibaculum sp. strain pbs-1 associated with black-spot shell disease in Akoya pearl oysters.</title>
        <authorList>
            <person name="Sakatoku A."/>
            <person name="Suzuki T."/>
            <person name="Hatano K."/>
            <person name="Seki M."/>
            <person name="Tanaka D."/>
            <person name="Nakamura S."/>
            <person name="Suzuki N."/>
            <person name="Isshiki T."/>
        </authorList>
    </citation>
    <scope>NUCLEOTIDE SEQUENCE</scope>
    <source>
        <strain evidence="1">Pbs-1</strain>
    </source>
</reference>
<organism evidence="1">
    <name type="scientific">Tenacibaculum sp. Pbs-1</name>
    <dbReference type="NCBI Taxonomy" id="3238748"/>
    <lineage>
        <taxon>Bacteria</taxon>
        <taxon>Pseudomonadati</taxon>
        <taxon>Bacteroidota</taxon>
        <taxon>Flavobacteriia</taxon>
        <taxon>Flavobacteriales</taxon>
        <taxon>Flavobacteriaceae</taxon>
        <taxon>Tenacibaculum</taxon>
    </lineage>
</organism>
<protein>
    <submittedName>
        <fullName evidence="1">Uncharacterized protein</fullName>
    </submittedName>
</protein>